<dbReference type="EMBL" id="VSRR010004012">
    <property type="protein sequence ID" value="MPC38209.1"/>
    <property type="molecule type" value="Genomic_DNA"/>
</dbReference>
<evidence type="ECO:0000313" key="1">
    <source>
        <dbReference type="EMBL" id="MPC38209.1"/>
    </source>
</evidence>
<reference evidence="1 2" key="1">
    <citation type="submission" date="2019-05" db="EMBL/GenBank/DDBJ databases">
        <title>Another draft genome of Portunus trituberculatus and its Hox gene families provides insights of decapod evolution.</title>
        <authorList>
            <person name="Jeong J.-H."/>
            <person name="Song I."/>
            <person name="Kim S."/>
            <person name="Choi T."/>
            <person name="Kim D."/>
            <person name="Ryu S."/>
            <person name="Kim W."/>
        </authorList>
    </citation>
    <scope>NUCLEOTIDE SEQUENCE [LARGE SCALE GENOMIC DNA]</scope>
    <source>
        <tissue evidence="1">Muscle</tissue>
    </source>
</reference>
<protein>
    <submittedName>
        <fullName evidence="1">Uncharacterized protein</fullName>
    </submittedName>
</protein>
<organism evidence="1 2">
    <name type="scientific">Portunus trituberculatus</name>
    <name type="common">Swimming crab</name>
    <name type="synonym">Neptunus trituberculatus</name>
    <dbReference type="NCBI Taxonomy" id="210409"/>
    <lineage>
        <taxon>Eukaryota</taxon>
        <taxon>Metazoa</taxon>
        <taxon>Ecdysozoa</taxon>
        <taxon>Arthropoda</taxon>
        <taxon>Crustacea</taxon>
        <taxon>Multicrustacea</taxon>
        <taxon>Malacostraca</taxon>
        <taxon>Eumalacostraca</taxon>
        <taxon>Eucarida</taxon>
        <taxon>Decapoda</taxon>
        <taxon>Pleocyemata</taxon>
        <taxon>Brachyura</taxon>
        <taxon>Eubrachyura</taxon>
        <taxon>Portunoidea</taxon>
        <taxon>Portunidae</taxon>
        <taxon>Portuninae</taxon>
        <taxon>Portunus</taxon>
    </lineage>
</organism>
<sequence length="29" mass="3171">MCPKTYVGIEIVKTLAINLLILPNANKTV</sequence>
<evidence type="ECO:0000313" key="2">
    <source>
        <dbReference type="Proteomes" id="UP000324222"/>
    </source>
</evidence>
<dbReference type="Proteomes" id="UP000324222">
    <property type="component" value="Unassembled WGS sequence"/>
</dbReference>
<comment type="caution">
    <text evidence="1">The sequence shown here is derived from an EMBL/GenBank/DDBJ whole genome shotgun (WGS) entry which is preliminary data.</text>
</comment>
<proteinExistence type="predicted"/>
<dbReference type="AlphaFoldDB" id="A0A5B7EYV8"/>
<keyword evidence="2" id="KW-1185">Reference proteome</keyword>
<name>A0A5B7EYV8_PORTR</name>
<gene>
    <name evidence="1" type="ORF">E2C01_031713</name>
</gene>
<accession>A0A5B7EYV8</accession>